<proteinExistence type="predicted"/>
<dbReference type="EMBL" id="BMZE01000001">
    <property type="protein sequence ID" value="GHA10769.1"/>
    <property type="molecule type" value="Genomic_DNA"/>
</dbReference>
<reference evidence="2" key="2">
    <citation type="submission" date="2020-09" db="EMBL/GenBank/DDBJ databases">
        <authorList>
            <person name="Sun Q."/>
            <person name="Kim S."/>
        </authorList>
    </citation>
    <scope>NUCLEOTIDE SEQUENCE</scope>
    <source>
        <strain evidence="2">KCTC 32437</strain>
    </source>
</reference>
<dbReference type="SUPFAM" id="SSF46626">
    <property type="entry name" value="Cytochrome c"/>
    <property type="match status" value="1"/>
</dbReference>
<evidence type="ECO:0000313" key="3">
    <source>
        <dbReference type="Proteomes" id="UP000646579"/>
    </source>
</evidence>
<name>A0A918RUR2_9HYPH</name>
<feature type="signal peptide" evidence="1">
    <location>
        <begin position="1"/>
        <end position="19"/>
    </location>
</feature>
<accession>A0A918RUR2</accession>
<feature type="chain" id="PRO_5037242210" description="Cytochrome C" evidence="1">
    <location>
        <begin position="20"/>
        <end position="155"/>
    </location>
</feature>
<protein>
    <recommendedName>
        <fullName evidence="4">Cytochrome C</fullName>
    </recommendedName>
</protein>
<dbReference type="RefSeq" id="WP_189422452.1">
    <property type="nucleotide sequence ID" value="NZ_BMZE01000001.1"/>
</dbReference>
<keyword evidence="3" id="KW-1185">Reference proteome</keyword>
<sequence length="155" mass="16679">MLKTILVLAAGLLTGAATAQETVSLDEGSRIARIGGCHDCHTPGFGEANGDLDPSVALIGSPVGYQGPWGTTYAANLRLVAGDMSEDDWVEYMATIQSRPPMPWFNLHYMTESESRSLYQYIVSLGDQGEPAPEYVPPGETATTPFLVFVPQMPQ</sequence>
<dbReference type="InterPro" id="IPR036909">
    <property type="entry name" value="Cyt_c-like_dom_sf"/>
</dbReference>
<dbReference type="GO" id="GO:0009055">
    <property type="term" value="F:electron transfer activity"/>
    <property type="evidence" value="ECO:0007669"/>
    <property type="project" value="InterPro"/>
</dbReference>
<evidence type="ECO:0008006" key="4">
    <source>
        <dbReference type="Google" id="ProtNLM"/>
    </source>
</evidence>
<evidence type="ECO:0000256" key="1">
    <source>
        <dbReference type="SAM" id="SignalP"/>
    </source>
</evidence>
<evidence type="ECO:0000313" key="2">
    <source>
        <dbReference type="EMBL" id="GHA10769.1"/>
    </source>
</evidence>
<organism evidence="2 3">
    <name type="scientific">Devosia pacifica</name>
    <dbReference type="NCBI Taxonomy" id="1335967"/>
    <lineage>
        <taxon>Bacteria</taxon>
        <taxon>Pseudomonadati</taxon>
        <taxon>Pseudomonadota</taxon>
        <taxon>Alphaproteobacteria</taxon>
        <taxon>Hyphomicrobiales</taxon>
        <taxon>Devosiaceae</taxon>
        <taxon>Devosia</taxon>
    </lineage>
</organism>
<keyword evidence="1" id="KW-0732">Signal</keyword>
<comment type="caution">
    <text evidence="2">The sequence shown here is derived from an EMBL/GenBank/DDBJ whole genome shotgun (WGS) entry which is preliminary data.</text>
</comment>
<dbReference type="Proteomes" id="UP000646579">
    <property type="component" value="Unassembled WGS sequence"/>
</dbReference>
<reference evidence="2" key="1">
    <citation type="journal article" date="2014" name="Int. J. Syst. Evol. Microbiol.">
        <title>Complete genome sequence of Corynebacterium casei LMG S-19264T (=DSM 44701T), isolated from a smear-ripened cheese.</title>
        <authorList>
            <consortium name="US DOE Joint Genome Institute (JGI-PGF)"/>
            <person name="Walter F."/>
            <person name="Albersmeier A."/>
            <person name="Kalinowski J."/>
            <person name="Ruckert C."/>
        </authorList>
    </citation>
    <scope>NUCLEOTIDE SEQUENCE</scope>
    <source>
        <strain evidence="2">KCTC 32437</strain>
    </source>
</reference>
<dbReference type="Gene3D" id="1.10.760.10">
    <property type="entry name" value="Cytochrome c-like domain"/>
    <property type="match status" value="1"/>
</dbReference>
<dbReference type="GO" id="GO:0020037">
    <property type="term" value="F:heme binding"/>
    <property type="evidence" value="ECO:0007669"/>
    <property type="project" value="InterPro"/>
</dbReference>
<dbReference type="AlphaFoldDB" id="A0A918RUR2"/>
<gene>
    <name evidence="2" type="ORF">GCM10007989_01260</name>
</gene>